<dbReference type="InterPro" id="IPR002054">
    <property type="entry name" value="DNA-dir_DNA_pol_X"/>
</dbReference>
<accession>A0A8T0FIR9</accession>
<dbReference type="InterPro" id="IPR002008">
    <property type="entry name" value="DNA_pol_X_beta-like"/>
</dbReference>
<dbReference type="GO" id="GO:0006281">
    <property type="term" value="P:DNA repair"/>
    <property type="evidence" value="ECO:0007669"/>
    <property type="project" value="UniProtKB-KW"/>
</dbReference>
<dbReference type="Pfam" id="PF14716">
    <property type="entry name" value="HHH_8"/>
    <property type="match status" value="1"/>
</dbReference>
<dbReference type="PRINTS" id="PR00869">
    <property type="entry name" value="DNAPOLX"/>
</dbReference>
<dbReference type="Pfam" id="PF00533">
    <property type="entry name" value="BRCT"/>
    <property type="match status" value="1"/>
</dbReference>
<evidence type="ECO:0000256" key="3">
    <source>
        <dbReference type="ARBA" id="ARBA00016513"/>
    </source>
</evidence>
<feature type="domain" description="BRCT" evidence="15">
    <location>
        <begin position="26"/>
        <end position="122"/>
    </location>
</feature>
<dbReference type="Gene3D" id="3.30.210.10">
    <property type="entry name" value="DNA polymerase, thumb domain"/>
    <property type="match status" value="1"/>
</dbReference>
<keyword evidence="6" id="KW-0548">Nucleotidyltransferase</keyword>
<name>A0A8T0FIR9_ARGBR</name>
<dbReference type="Gene3D" id="1.10.150.20">
    <property type="entry name" value="5' to 3' exonuclease, C-terminal subdomain"/>
    <property type="match status" value="1"/>
</dbReference>
<dbReference type="InterPro" id="IPR010996">
    <property type="entry name" value="HHH_MUS81"/>
</dbReference>
<dbReference type="InterPro" id="IPR001357">
    <property type="entry name" value="BRCT_dom"/>
</dbReference>
<keyword evidence="11" id="KW-0456">Lyase</keyword>
<feature type="active site" description="Nucleophile; Schiff-base intermediate with DNA; for 5'-dRP lyase activity" evidence="13">
    <location>
        <position position="915"/>
    </location>
</feature>
<dbReference type="InterPro" id="IPR029398">
    <property type="entry name" value="PolB_thumb"/>
</dbReference>
<sequence length="1186" mass="132023">MFRYTNRNRTKRRRVMARKLKPELHRRPQIFENSRFYIHPYFINGSRRKVLHELIVKYGGSYTLVLDDETTHILVDEDVSSGKFWRSLGEITLSPNVNVLIVSWLSASVRAGRCLNPVDYEIRRPRFETSHRCAASTSTAVVGTVDNECVFSDTSSSSAIFISEDADVELPYLEAAREEASTYDDGKYDEETSCDDEWIIFIGNPESYDAANSEALNAPGIVNSEPSDASGIVNTVPDASGIINSGPSNTSGIVNSLDVSGIVNSEPSNTSGIVNSLDMSGIVNSGPLDASGIVNSGPSDASGIVNSGPSDASGIVNSGPSDASGILNSGTSDASGILNSGTSDASGILNSGPSDVSGIVNSCTPNSCATEPAPNCKKRKLEDTFPSSRPDTLAARLSRVRVRRIPEHLREPGGRAVIVDLNGDFSQPSGKNVENDKIINNNYSYVDLNRTETNGMDKKFKVAKETEGTLYDDKNFGNQSDNYASVHKFVNVIPFEKPNTESSIEASEDKSKKSITVFSLDEQFDAESVNEVSQVVTMIVESVCEVAVNEKIINESVVEISKNAMENVDSTEETLKNENIYAELVSDVLLRVVEDVVKAETDSKIKKVKFESLSENFTQFSEMPNVHDAVKIPVDVSKVENTITLEDETQKENNIEKLAKSEPSKNTSQENTCTELVEVESAVSELPVPQLPINSNVSAYPVQLFCSTAFEFSAAHQNFFAEQRKLKSVEYITADICCEYFADDQTKREPAEYMAVDINLENYSNDQTKQESVEYITADLPSNLDSLECEAANISDASYKIPESEIVHEKRSCKRPDITGPDIFFPFPIPRSSLHSRNSNNRGPSSLLSGAVYNPNREIIKKLQLLYESFKRSGEKWRMDVYEKAILALTTHTKKIESLEGIRFLSCISKKIAKKVLQISETGHLEEIDEICNRPSEETRKAFSRAWGIGPRKARELYREGFDTLADLRTKASLSPPLLVGLKYYDELNTKMPWKEARSIYLKVLNAAFAKYPFLQGDACSSLRRRKKFCGHVSVLLRLPVGYYKNDHKILPDVVAELHKSGYVVDDLIRHEEIGNQTKYAGIFRLGRIYKFRRIEITVCIHEEYGCALMFLTGSSYFNRAIQQFALKRNMLLDGHSLRLRILNEFGGTADCPKLYAPTEEAIFQFLMLNYIPPEKRERFVLPTHL</sequence>
<evidence type="ECO:0000256" key="11">
    <source>
        <dbReference type="ARBA" id="ARBA00023239"/>
    </source>
</evidence>
<protein>
    <recommendedName>
        <fullName evidence="3">DNA polymerase lambda</fullName>
        <ecNumber evidence="2">2.7.7.7</ecNumber>
    </recommendedName>
</protein>
<dbReference type="GO" id="GO:0016829">
    <property type="term" value="F:lyase activity"/>
    <property type="evidence" value="ECO:0007669"/>
    <property type="project" value="UniProtKB-KW"/>
</dbReference>
<dbReference type="CDD" id="cd00141">
    <property type="entry name" value="NT_POLXc"/>
    <property type="match status" value="1"/>
</dbReference>
<evidence type="ECO:0000256" key="4">
    <source>
        <dbReference type="ARBA" id="ARBA00022634"/>
    </source>
</evidence>
<dbReference type="AlphaFoldDB" id="A0A8T0FIR9"/>
<evidence type="ECO:0000313" key="16">
    <source>
        <dbReference type="EMBL" id="KAF8791157.1"/>
    </source>
</evidence>
<dbReference type="Pfam" id="PF10391">
    <property type="entry name" value="DNA_pol_lambd_f"/>
    <property type="match status" value="1"/>
</dbReference>
<dbReference type="Proteomes" id="UP000807504">
    <property type="component" value="Unassembled WGS sequence"/>
</dbReference>
<dbReference type="GO" id="GO:0003887">
    <property type="term" value="F:DNA-directed DNA polymerase activity"/>
    <property type="evidence" value="ECO:0007669"/>
    <property type="project" value="UniProtKB-KW"/>
</dbReference>
<evidence type="ECO:0000256" key="12">
    <source>
        <dbReference type="ARBA" id="ARBA00049244"/>
    </source>
</evidence>
<reference evidence="16" key="1">
    <citation type="journal article" date="2020" name="bioRxiv">
        <title>Chromosome-level reference genome of the European wasp spider Argiope bruennichi: a resource for studies on range expansion and evolutionary adaptation.</title>
        <authorList>
            <person name="Sheffer M.M."/>
            <person name="Hoppe A."/>
            <person name="Krehenwinkel H."/>
            <person name="Uhl G."/>
            <person name="Kuss A.W."/>
            <person name="Jensen L."/>
            <person name="Jensen C."/>
            <person name="Gillespie R.G."/>
            <person name="Hoff K.J."/>
            <person name="Prost S."/>
        </authorList>
    </citation>
    <scope>NUCLEOTIDE SEQUENCE</scope>
</reference>
<dbReference type="GO" id="GO:0003677">
    <property type="term" value="F:DNA binding"/>
    <property type="evidence" value="ECO:0007669"/>
    <property type="project" value="InterPro"/>
</dbReference>
<evidence type="ECO:0000256" key="5">
    <source>
        <dbReference type="ARBA" id="ARBA00022679"/>
    </source>
</evidence>
<evidence type="ECO:0000256" key="6">
    <source>
        <dbReference type="ARBA" id="ARBA00022695"/>
    </source>
</evidence>
<dbReference type="Gene3D" id="3.30.460.10">
    <property type="entry name" value="Beta Polymerase, domain 2"/>
    <property type="match status" value="1"/>
</dbReference>
<evidence type="ECO:0000256" key="2">
    <source>
        <dbReference type="ARBA" id="ARBA00012417"/>
    </source>
</evidence>
<evidence type="ECO:0000256" key="7">
    <source>
        <dbReference type="ARBA" id="ARBA00022705"/>
    </source>
</evidence>
<dbReference type="InterPro" id="IPR036420">
    <property type="entry name" value="BRCT_dom_sf"/>
</dbReference>
<keyword evidence="17" id="KW-1185">Reference proteome</keyword>
<dbReference type="Pfam" id="PF14792">
    <property type="entry name" value="DNA_pol_B_palm"/>
    <property type="match status" value="1"/>
</dbReference>
<dbReference type="EMBL" id="JABXBU010000011">
    <property type="protein sequence ID" value="KAF8791157.1"/>
    <property type="molecule type" value="Genomic_DNA"/>
</dbReference>
<dbReference type="InterPro" id="IPR027421">
    <property type="entry name" value="DNA_pol_lamdba_lyase_dom_sf"/>
</dbReference>
<dbReference type="InterPro" id="IPR043519">
    <property type="entry name" value="NT_sf"/>
</dbReference>
<gene>
    <name evidence="16" type="ORF">HNY73_006073</name>
</gene>
<dbReference type="SMART" id="SM00483">
    <property type="entry name" value="POLXc"/>
    <property type="match status" value="1"/>
</dbReference>
<feature type="region of interest" description="Disordered" evidence="14">
    <location>
        <begin position="368"/>
        <end position="389"/>
    </location>
</feature>
<keyword evidence="4" id="KW-0237">DNA synthesis</keyword>
<keyword evidence="8" id="KW-0227">DNA damage</keyword>
<evidence type="ECO:0000256" key="10">
    <source>
        <dbReference type="ARBA" id="ARBA00023204"/>
    </source>
</evidence>
<evidence type="ECO:0000259" key="15">
    <source>
        <dbReference type="PROSITE" id="PS50172"/>
    </source>
</evidence>
<dbReference type="Pfam" id="PF14791">
    <property type="entry name" value="DNA_pol_B_thumb"/>
    <property type="match status" value="1"/>
</dbReference>
<keyword evidence="7" id="KW-0235">DNA replication</keyword>
<dbReference type="PANTHER" id="PTHR11276">
    <property type="entry name" value="DNA POLYMERASE TYPE-X FAMILY MEMBER"/>
    <property type="match status" value="1"/>
</dbReference>
<comment type="catalytic activity">
    <reaction evidence="12">
        <text>DNA(n) + a 2'-deoxyribonucleoside 5'-triphosphate = DNA(n+1) + diphosphate</text>
        <dbReference type="Rhea" id="RHEA:22508"/>
        <dbReference type="Rhea" id="RHEA-COMP:17339"/>
        <dbReference type="Rhea" id="RHEA-COMP:17340"/>
        <dbReference type="ChEBI" id="CHEBI:33019"/>
        <dbReference type="ChEBI" id="CHEBI:61560"/>
        <dbReference type="ChEBI" id="CHEBI:173112"/>
        <dbReference type="EC" id="2.7.7.7"/>
    </reaction>
</comment>
<dbReference type="PROSITE" id="PS50172">
    <property type="entry name" value="BRCT"/>
    <property type="match status" value="1"/>
</dbReference>
<dbReference type="PANTHER" id="PTHR11276:SF28">
    <property type="entry name" value="DNA POLYMERASE LAMBDA"/>
    <property type="match status" value="1"/>
</dbReference>
<dbReference type="InterPro" id="IPR018944">
    <property type="entry name" value="DNA_pol_lambd_fingers_domain"/>
</dbReference>
<keyword evidence="10" id="KW-0234">DNA repair</keyword>
<comment type="caution">
    <text evidence="16">The sequence shown here is derived from an EMBL/GenBank/DDBJ whole genome shotgun (WGS) entry which is preliminary data.</text>
</comment>
<evidence type="ECO:0000256" key="8">
    <source>
        <dbReference type="ARBA" id="ARBA00022763"/>
    </source>
</evidence>
<evidence type="ECO:0000256" key="1">
    <source>
        <dbReference type="ARBA" id="ARBA00001936"/>
    </source>
</evidence>
<evidence type="ECO:0000256" key="14">
    <source>
        <dbReference type="SAM" id="MobiDB-lite"/>
    </source>
</evidence>
<dbReference type="SUPFAM" id="SSF52113">
    <property type="entry name" value="BRCT domain"/>
    <property type="match status" value="1"/>
</dbReference>
<dbReference type="SUPFAM" id="SSF81585">
    <property type="entry name" value="PsbU/PolX domain-like"/>
    <property type="match status" value="1"/>
</dbReference>
<dbReference type="PRINTS" id="PR00870">
    <property type="entry name" value="DNAPOLXBETA"/>
</dbReference>
<dbReference type="SMART" id="SM00292">
    <property type="entry name" value="BRCT"/>
    <property type="match status" value="1"/>
</dbReference>
<dbReference type="Gene3D" id="3.40.50.10190">
    <property type="entry name" value="BRCT domain"/>
    <property type="match status" value="1"/>
</dbReference>
<dbReference type="SUPFAM" id="SSF47802">
    <property type="entry name" value="DNA polymerase beta, N-terminal domain-like"/>
    <property type="match status" value="1"/>
</dbReference>
<dbReference type="SUPFAM" id="SSF81301">
    <property type="entry name" value="Nucleotidyltransferase"/>
    <property type="match status" value="1"/>
</dbReference>
<proteinExistence type="predicted"/>
<dbReference type="Gene3D" id="1.10.150.110">
    <property type="entry name" value="DNA polymerase beta, N-terminal domain-like"/>
    <property type="match status" value="1"/>
</dbReference>
<comment type="cofactor">
    <cofactor evidence="1">
        <name>Mn(2+)</name>
        <dbReference type="ChEBI" id="CHEBI:29035"/>
    </cofactor>
</comment>
<evidence type="ECO:0000256" key="13">
    <source>
        <dbReference type="PIRSR" id="PIRSR622312-50"/>
    </source>
</evidence>
<dbReference type="EC" id="2.7.7.7" evidence="2"/>
<evidence type="ECO:0000256" key="9">
    <source>
        <dbReference type="ARBA" id="ARBA00022932"/>
    </source>
</evidence>
<dbReference type="InterPro" id="IPR037160">
    <property type="entry name" value="DNA_Pol_thumb_sf"/>
</dbReference>
<keyword evidence="5" id="KW-0808">Transferase</keyword>
<organism evidence="16 17">
    <name type="scientific">Argiope bruennichi</name>
    <name type="common">Wasp spider</name>
    <name type="synonym">Aranea bruennichi</name>
    <dbReference type="NCBI Taxonomy" id="94029"/>
    <lineage>
        <taxon>Eukaryota</taxon>
        <taxon>Metazoa</taxon>
        <taxon>Ecdysozoa</taxon>
        <taxon>Arthropoda</taxon>
        <taxon>Chelicerata</taxon>
        <taxon>Arachnida</taxon>
        <taxon>Araneae</taxon>
        <taxon>Araneomorphae</taxon>
        <taxon>Entelegynae</taxon>
        <taxon>Araneoidea</taxon>
        <taxon>Araneidae</taxon>
        <taxon>Argiope</taxon>
    </lineage>
</organism>
<dbReference type="InterPro" id="IPR028207">
    <property type="entry name" value="DNA_pol_B_palm_palm"/>
</dbReference>
<keyword evidence="9" id="KW-0239">DNA-directed DNA polymerase</keyword>
<dbReference type="InterPro" id="IPR022312">
    <property type="entry name" value="DNA_pol_X"/>
</dbReference>
<reference evidence="16" key="2">
    <citation type="submission" date="2020-06" db="EMBL/GenBank/DDBJ databases">
        <authorList>
            <person name="Sheffer M."/>
        </authorList>
    </citation>
    <scope>NUCLEOTIDE SEQUENCE</scope>
</reference>
<evidence type="ECO:0000313" key="17">
    <source>
        <dbReference type="Proteomes" id="UP000807504"/>
    </source>
</evidence>